<sequence length="334" mass="35918">MTALTVSGTPAAPTPFATARAMLRLHRPALFLWTGMVLAALALMVWGYGWLAEPAAAAYQRLKACDYACSYDQDAYVTYKDVLHYASYVVTFLPLLVAAWAGATLTSRELENGTAQLVWTQSLTPARWLAAKLLAPAALLTAGTSLLVLLHHLLWAEGRRADVLGWNDILVFQANGPTTAALTLFGLAAGALIGLLLRRSLPALAVTVAVTAAVGFGLNWFRGYFWPTVTVTTSLEDGPWFGGPVVSYGAVTSTGAHVPVPDCAQYWSGALDCRAQLDKQHIVRFYSDMHPYSHYWPLQLTATAVTLALTGLVVLVAFRVLERHTGTVAKGTAV</sequence>
<evidence type="ECO:0000256" key="1">
    <source>
        <dbReference type="SAM" id="Phobius"/>
    </source>
</evidence>
<reference evidence="2" key="1">
    <citation type="submission" date="2024-07" db="EMBL/GenBank/DDBJ databases">
        <authorList>
            <person name="Yu S.T."/>
        </authorList>
    </citation>
    <scope>NUCLEOTIDE SEQUENCE</scope>
    <source>
        <strain evidence="2">R41</strain>
    </source>
</reference>
<dbReference type="EMBL" id="CP163443">
    <property type="protein sequence ID" value="XDQ54349.1"/>
    <property type="molecule type" value="Genomic_DNA"/>
</dbReference>
<name>A0AB39RN61_9ACTN</name>
<feature type="transmembrane region" description="Helical" evidence="1">
    <location>
        <begin position="133"/>
        <end position="154"/>
    </location>
</feature>
<organism evidence="2">
    <name type="scientific">Streptomyces sp. R41</name>
    <dbReference type="NCBI Taxonomy" id="3238632"/>
    <lineage>
        <taxon>Bacteria</taxon>
        <taxon>Bacillati</taxon>
        <taxon>Actinomycetota</taxon>
        <taxon>Actinomycetes</taxon>
        <taxon>Kitasatosporales</taxon>
        <taxon>Streptomycetaceae</taxon>
        <taxon>Streptomyces</taxon>
    </lineage>
</organism>
<feature type="transmembrane region" description="Helical" evidence="1">
    <location>
        <begin position="296"/>
        <end position="321"/>
    </location>
</feature>
<gene>
    <name evidence="2" type="ORF">AB5J53_23080</name>
</gene>
<dbReference type="AlphaFoldDB" id="A0AB39RN61"/>
<feature type="transmembrane region" description="Helical" evidence="1">
    <location>
        <begin position="203"/>
        <end position="221"/>
    </location>
</feature>
<dbReference type="RefSeq" id="WP_369247569.1">
    <property type="nucleotide sequence ID" value="NZ_CP163443.1"/>
</dbReference>
<accession>A0AB39RN61</accession>
<protein>
    <submittedName>
        <fullName evidence="2">ABC transporter permease</fullName>
    </submittedName>
</protein>
<feature type="transmembrane region" description="Helical" evidence="1">
    <location>
        <begin position="174"/>
        <end position="196"/>
    </location>
</feature>
<keyword evidence="1" id="KW-0812">Transmembrane</keyword>
<keyword evidence="1" id="KW-0472">Membrane</keyword>
<proteinExistence type="predicted"/>
<keyword evidence="1" id="KW-1133">Transmembrane helix</keyword>
<evidence type="ECO:0000313" key="2">
    <source>
        <dbReference type="EMBL" id="XDQ54349.1"/>
    </source>
</evidence>
<feature type="transmembrane region" description="Helical" evidence="1">
    <location>
        <begin position="30"/>
        <end position="51"/>
    </location>
</feature>
<feature type="transmembrane region" description="Helical" evidence="1">
    <location>
        <begin position="85"/>
        <end position="103"/>
    </location>
</feature>